<dbReference type="SUPFAM" id="SSF52402">
    <property type="entry name" value="Adenine nucleotide alpha hydrolases-like"/>
    <property type="match status" value="1"/>
</dbReference>
<organism evidence="11 12">
    <name type="scientific">Eiseniibacteriota bacterium</name>
    <dbReference type="NCBI Taxonomy" id="2212470"/>
    <lineage>
        <taxon>Bacteria</taxon>
        <taxon>Candidatus Eiseniibacteriota</taxon>
    </lineage>
</organism>
<comment type="function">
    <text evidence="10">Catalyzes the ATP-dependent conversion of 7-carboxy-7-deazaguanine (CDG) to 7-cyano-7-deazaguanine (preQ(0)).</text>
</comment>
<dbReference type="Pfam" id="PF06508">
    <property type="entry name" value="QueC"/>
    <property type="match status" value="1"/>
</dbReference>
<dbReference type="GO" id="GO:0016879">
    <property type="term" value="F:ligase activity, forming carbon-nitrogen bonds"/>
    <property type="evidence" value="ECO:0007669"/>
    <property type="project" value="UniProtKB-UniRule"/>
</dbReference>
<evidence type="ECO:0000256" key="8">
    <source>
        <dbReference type="ARBA" id="ARBA00039149"/>
    </source>
</evidence>
<feature type="binding site" evidence="10">
    <location>
        <position position="234"/>
    </location>
    <ligand>
        <name>Zn(2+)</name>
        <dbReference type="ChEBI" id="CHEBI:29105"/>
    </ligand>
</feature>
<evidence type="ECO:0000256" key="10">
    <source>
        <dbReference type="HAMAP-Rule" id="MF_01633"/>
    </source>
</evidence>
<feature type="binding site" evidence="10">
    <location>
        <begin position="24"/>
        <end position="34"/>
    </location>
    <ligand>
        <name>ATP</name>
        <dbReference type="ChEBI" id="CHEBI:30616"/>
    </ligand>
</feature>
<evidence type="ECO:0000313" key="11">
    <source>
        <dbReference type="EMBL" id="MBM3316766.1"/>
    </source>
</evidence>
<comment type="pathway">
    <text evidence="1 10">Purine metabolism; 7-cyano-7-deazaguanine biosynthesis.</text>
</comment>
<keyword evidence="6 10" id="KW-0067">ATP-binding</keyword>
<keyword evidence="10" id="KW-0671">Queuosine biosynthesis</keyword>
<feature type="binding site" evidence="10">
    <location>
        <position position="247"/>
    </location>
    <ligand>
        <name>Zn(2+)</name>
        <dbReference type="ChEBI" id="CHEBI:29105"/>
    </ligand>
</feature>
<keyword evidence="5 10" id="KW-0862">Zinc</keyword>
<comment type="caution">
    <text evidence="11">The sequence shown here is derived from an EMBL/GenBank/DDBJ whole genome shotgun (WGS) entry which is preliminary data.</text>
</comment>
<evidence type="ECO:0000256" key="2">
    <source>
        <dbReference type="ARBA" id="ARBA00022598"/>
    </source>
</evidence>
<evidence type="ECO:0000256" key="6">
    <source>
        <dbReference type="ARBA" id="ARBA00022840"/>
    </source>
</evidence>
<feature type="binding site" evidence="10">
    <location>
        <position position="250"/>
    </location>
    <ligand>
        <name>Zn(2+)</name>
        <dbReference type="ChEBI" id="CHEBI:29105"/>
    </ligand>
</feature>
<accession>A0A937XA95</accession>
<feature type="binding site" evidence="10">
    <location>
        <position position="244"/>
    </location>
    <ligand>
        <name>Zn(2+)</name>
        <dbReference type="ChEBI" id="CHEBI:29105"/>
    </ligand>
</feature>
<dbReference type="AlphaFoldDB" id="A0A937XA95"/>
<evidence type="ECO:0000256" key="4">
    <source>
        <dbReference type="ARBA" id="ARBA00022741"/>
    </source>
</evidence>
<proteinExistence type="inferred from homology"/>
<dbReference type="NCBIfam" id="TIGR00364">
    <property type="entry name" value="7-cyano-7-deazaguanine synthase QueC"/>
    <property type="match status" value="1"/>
</dbReference>
<dbReference type="PANTHER" id="PTHR42914:SF1">
    <property type="entry name" value="7-CYANO-7-DEAZAGUANINE SYNTHASE"/>
    <property type="match status" value="1"/>
</dbReference>
<evidence type="ECO:0000256" key="9">
    <source>
        <dbReference type="ARBA" id="ARBA00047890"/>
    </source>
</evidence>
<keyword evidence="3 10" id="KW-0479">Metal-binding</keyword>
<dbReference type="HAMAP" id="MF_01633">
    <property type="entry name" value="QueC"/>
    <property type="match status" value="1"/>
</dbReference>
<protein>
    <recommendedName>
        <fullName evidence="8 10">7-cyano-7-deazaguanine synthase</fullName>
        <ecNumber evidence="8 10">6.3.4.20</ecNumber>
    </recommendedName>
    <alternativeName>
        <fullName evidence="10">7-cyano-7-carbaguanine synthase</fullName>
    </alternativeName>
    <alternativeName>
        <fullName evidence="10">PreQ(0) synthase</fullName>
    </alternativeName>
    <alternativeName>
        <fullName evidence="10">Queuosine biosynthesis protein QueC</fullName>
    </alternativeName>
</protein>
<name>A0A937XA95_UNCEI</name>
<comment type="catalytic activity">
    <reaction evidence="9 10">
        <text>7-carboxy-7-carbaguanine + NH4(+) + 2 ATP = 7-cyano-7-carbaguanine + 2 AMP + 2 diphosphate + 2 H(+)</text>
        <dbReference type="Rhea" id="RHEA:27982"/>
        <dbReference type="ChEBI" id="CHEBI:15378"/>
        <dbReference type="ChEBI" id="CHEBI:28938"/>
        <dbReference type="ChEBI" id="CHEBI:30616"/>
        <dbReference type="ChEBI" id="CHEBI:33019"/>
        <dbReference type="ChEBI" id="CHEBI:45075"/>
        <dbReference type="ChEBI" id="CHEBI:61036"/>
        <dbReference type="ChEBI" id="CHEBI:456215"/>
        <dbReference type="EC" id="6.3.4.20"/>
    </reaction>
</comment>
<sequence length="271" mass="27879">MSGSARCGYRPEGVAPKGRAVVLLSGGLDSATALAIAHAEGWDCLALTVRYGQRHELEVERARRVAEALGAVEHRLIDLDLSAWGGSSLVGDGEIPIDGANVAGGAVAAEGGRVAPEPGTPAATGAPEAGGAAGIPSTYVPARNTVLLSLALAWAEASGAGAIFLGVSAVDFSGYPDCRPGFIAAFQEVARVATRAGLEGRAPVIRAPLLHKSKAETIRWGLALEVDYGLTWSCYNPRPDGRPCRSCDSCRLRARGFAEAEVEDPLLAPGA</sequence>
<dbReference type="Proteomes" id="UP000748308">
    <property type="component" value="Unassembled WGS sequence"/>
</dbReference>
<dbReference type="EC" id="6.3.4.20" evidence="8 10"/>
<comment type="cofactor">
    <cofactor evidence="10">
        <name>Zn(2+)</name>
        <dbReference type="ChEBI" id="CHEBI:29105"/>
    </cofactor>
    <text evidence="10">Binds 1 zinc ion per subunit.</text>
</comment>
<evidence type="ECO:0000256" key="3">
    <source>
        <dbReference type="ARBA" id="ARBA00022723"/>
    </source>
</evidence>
<dbReference type="GO" id="GO:0008270">
    <property type="term" value="F:zinc ion binding"/>
    <property type="evidence" value="ECO:0007669"/>
    <property type="project" value="UniProtKB-UniRule"/>
</dbReference>
<dbReference type="PIRSF" id="PIRSF006293">
    <property type="entry name" value="ExsB"/>
    <property type="match status" value="1"/>
</dbReference>
<evidence type="ECO:0000256" key="5">
    <source>
        <dbReference type="ARBA" id="ARBA00022833"/>
    </source>
</evidence>
<evidence type="ECO:0000313" key="12">
    <source>
        <dbReference type="Proteomes" id="UP000748308"/>
    </source>
</evidence>
<keyword evidence="4 10" id="KW-0547">Nucleotide-binding</keyword>
<comment type="similarity">
    <text evidence="7 10">Belongs to the QueC family.</text>
</comment>
<keyword evidence="2 10" id="KW-0436">Ligase</keyword>
<evidence type="ECO:0000256" key="1">
    <source>
        <dbReference type="ARBA" id="ARBA00005061"/>
    </source>
</evidence>
<evidence type="ECO:0000256" key="7">
    <source>
        <dbReference type="ARBA" id="ARBA00037993"/>
    </source>
</evidence>
<dbReference type="InterPro" id="IPR018317">
    <property type="entry name" value="QueC"/>
</dbReference>
<dbReference type="GO" id="GO:0008616">
    <property type="term" value="P:tRNA queuosine(34) biosynthetic process"/>
    <property type="evidence" value="ECO:0007669"/>
    <property type="project" value="UniProtKB-UniRule"/>
</dbReference>
<dbReference type="EMBL" id="VGIY01000040">
    <property type="protein sequence ID" value="MBM3316766.1"/>
    <property type="molecule type" value="Genomic_DNA"/>
</dbReference>
<dbReference type="InterPro" id="IPR014729">
    <property type="entry name" value="Rossmann-like_a/b/a_fold"/>
</dbReference>
<reference evidence="11" key="1">
    <citation type="submission" date="2019-03" db="EMBL/GenBank/DDBJ databases">
        <title>Lake Tanganyika Metagenome-Assembled Genomes (MAGs).</title>
        <authorList>
            <person name="Tran P."/>
        </authorList>
    </citation>
    <scope>NUCLEOTIDE SEQUENCE</scope>
    <source>
        <strain evidence="11">M_DeepCast_400m_m2_100</strain>
    </source>
</reference>
<dbReference type="Gene3D" id="3.40.50.620">
    <property type="entry name" value="HUPs"/>
    <property type="match status" value="1"/>
</dbReference>
<gene>
    <name evidence="10 11" type="primary">queC</name>
    <name evidence="11" type="ORF">FJY75_02835</name>
</gene>
<dbReference type="CDD" id="cd01995">
    <property type="entry name" value="QueC-like"/>
    <property type="match status" value="1"/>
</dbReference>
<dbReference type="PANTHER" id="PTHR42914">
    <property type="entry name" value="7-CYANO-7-DEAZAGUANINE SYNTHASE"/>
    <property type="match status" value="1"/>
</dbReference>
<dbReference type="GO" id="GO:0005524">
    <property type="term" value="F:ATP binding"/>
    <property type="evidence" value="ECO:0007669"/>
    <property type="project" value="UniProtKB-UniRule"/>
</dbReference>